<dbReference type="PANTHER" id="PTHR43737:SF1">
    <property type="entry name" value="DUF1501 DOMAIN-CONTAINING PROTEIN"/>
    <property type="match status" value="1"/>
</dbReference>
<dbReference type="RefSeq" id="WP_068132950.1">
    <property type="nucleotide sequence ID" value="NZ_CP042914.1"/>
</dbReference>
<dbReference type="AlphaFoldDB" id="A0A5B9QV79"/>
<dbReference type="InterPro" id="IPR006311">
    <property type="entry name" value="TAT_signal"/>
</dbReference>
<evidence type="ECO:0000313" key="2">
    <source>
        <dbReference type="Proteomes" id="UP000325286"/>
    </source>
</evidence>
<accession>A0A5B9QV79</accession>
<dbReference type="OrthoDB" id="127333at2"/>
<dbReference type="InterPro" id="IPR010869">
    <property type="entry name" value="DUF1501"/>
</dbReference>
<sequence length="434" mass="46104">MTTHKTCDGVLRRDVLRAGALGAGGLTLGGYLRMAQAGQVRPSGAKSAIFIELPGGPSHLDTFDLKPNAGDEFRGSFKPISTNVPGIQISEHLPKLAACTDKYAILRGVSHTLAAHALGREYVCTGSRPLASLEYPSYGAVMSMQSPSIAQLPSNVAIPRSSHGAGFLGIRYSALNTNTAPAAGRPFSVRGVSLSRGVTVEQVQRRQDLLQDLDQRFAGLDQSNQLIDGLDEFSQQAHALITSPKARQAFDISKEPASFAAQFGEDSFGLSCLLALRLVESGVRFVTVQLGGWDTHQDNFTKLSTNLLPKLDAGLSGLFTGLEQRGLLDSTAVLATGEFGRTPKINSRSAEGGRDHYPRCMFMLMAGGGVRGGQVVGESDATAAGPAHEAITPDDVAASFYHNLGIDPQLEFQTETGRPITLVRDGKVIPQLFS</sequence>
<evidence type="ECO:0000313" key="1">
    <source>
        <dbReference type="EMBL" id="QEG42934.1"/>
    </source>
</evidence>
<dbReference type="InterPro" id="IPR017850">
    <property type="entry name" value="Alkaline_phosphatase_core_sf"/>
</dbReference>
<evidence type="ECO:0008006" key="3">
    <source>
        <dbReference type="Google" id="ProtNLM"/>
    </source>
</evidence>
<protein>
    <recommendedName>
        <fullName evidence="3">DUF1501 domain-containing protein</fullName>
    </recommendedName>
</protein>
<reference evidence="1 2" key="1">
    <citation type="submission" date="2019-08" db="EMBL/GenBank/DDBJ databases">
        <title>Deep-cultivation of Planctomycetes and their phenomic and genomic characterization uncovers novel biology.</title>
        <authorList>
            <person name="Wiegand S."/>
            <person name="Jogler M."/>
            <person name="Boedeker C."/>
            <person name="Pinto D."/>
            <person name="Vollmers J."/>
            <person name="Rivas-Marin E."/>
            <person name="Kohn T."/>
            <person name="Peeters S.H."/>
            <person name="Heuer A."/>
            <person name="Rast P."/>
            <person name="Oberbeckmann S."/>
            <person name="Bunk B."/>
            <person name="Jeske O."/>
            <person name="Meyerdierks A."/>
            <person name="Storesund J.E."/>
            <person name="Kallscheuer N."/>
            <person name="Luecker S."/>
            <person name="Lage O.M."/>
            <person name="Pohl T."/>
            <person name="Merkel B.J."/>
            <person name="Hornburger P."/>
            <person name="Mueller R.-W."/>
            <person name="Bruemmer F."/>
            <person name="Labrenz M."/>
            <person name="Spormann A.M."/>
            <person name="Op den Camp H."/>
            <person name="Overmann J."/>
            <person name="Amann R."/>
            <person name="Jetten M.S.M."/>
            <person name="Mascher T."/>
            <person name="Medema M.H."/>
            <person name="Devos D.P."/>
            <person name="Kaster A.-K."/>
            <person name="Ovreas L."/>
            <person name="Rohde M."/>
            <person name="Galperin M.Y."/>
            <person name="Jogler C."/>
        </authorList>
    </citation>
    <scope>NUCLEOTIDE SEQUENCE [LARGE SCALE GENOMIC DNA]</scope>
    <source>
        <strain evidence="1 2">UC8</strain>
    </source>
</reference>
<name>A0A5B9QV79_9BACT</name>
<dbReference type="PANTHER" id="PTHR43737">
    <property type="entry name" value="BLL7424 PROTEIN"/>
    <property type="match status" value="1"/>
</dbReference>
<dbReference type="SUPFAM" id="SSF53649">
    <property type="entry name" value="Alkaline phosphatase-like"/>
    <property type="match status" value="1"/>
</dbReference>
<dbReference type="Proteomes" id="UP000325286">
    <property type="component" value="Chromosome"/>
</dbReference>
<keyword evidence="2" id="KW-1185">Reference proteome</keyword>
<dbReference type="KEGG" id="rul:UC8_49760"/>
<proteinExistence type="predicted"/>
<organism evidence="1 2">
    <name type="scientific">Roseimaritima ulvae</name>
    <dbReference type="NCBI Taxonomy" id="980254"/>
    <lineage>
        <taxon>Bacteria</taxon>
        <taxon>Pseudomonadati</taxon>
        <taxon>Planctomycetota</taxon>
        <taxon>Planctomycetia</taxon>
        <taxon>Pirellulales</taxon>
        <taxon>Pirellulaceae</taxon>
        <taxon>Roseimaritima</taxon>
    </lineage>
</organism>
<dbReference type="PROSITE" id="PS51318">
    <property type="entry name" value="TAT"/>
    <property type="match status" value="1"/>
</dbReference>
<dbReference type="EMBL" id="CP042914">
    <property type="protein sequence ID" value="QEG42934.1"/>
    <property type="molecule type" value="Genomic_DNA"/>
</dbReference>
<dbReference type="Pfam" id="PF07394">
    <property type="entry name" value="DUF1501"/>
    <property type="match status" value="1"/>
</dbReference>
<gene>
    <name evidence="1" type="ORF">UC8_49760</name>
</gene>